<dbReference type="PANTHER" id="PTHR11857:SF45">
    <property type="entry name" value="GENERAL ODORANT-BINDING PROTEIN 83A-RELATED"/>
    <property type="match status" value="1"/>
</dbReference>
<dbReference type="EnsemblMetazoa" id="ASIC002109-RA">
    <property type="protein sequence ID" value="ASIC002109-PA"/>
    <property type="gene ID" value="ASIC002109"/>
</dbReference>
<feature type="chain" id="PRO_5010759794" evidence="5">
    <location>
        <begin position="20"/>
        <end position="179"/>
    </location>
</feature>
<evidence type="ECO:0000313" key="8">
    <source>
        <dbReference type="Proteomes" id="UP000030765"/>
    </source>
</evidence>
<comment type="similarity">
    <text evidence="2">Belongs to the PBP/GOBP family.</text>
</comment>
<reference evidence="6 8" key="1">
    <citation type="journal article" date="2014" name="BMC Genomics">
        <title>Genome sequence of Anopheles sinensis provides insight into genetics basis of mosquito competence for malaria parasites.</title>
        <authorList>
            <person name="Zhou D."/>
            <person name="Zhang D."/>
            <person name="Ding G."/>
            <person name="Shi L."/>
            <person name="Hou Q."/>
            <person name="Ye Y."/>
            <person name="Xu Y."/>
            <person name="Zhou H."/>
            <person name="Xiong C."/>
            <person name="Li S."/>
            <person name="Yu J."/>
            <person name="Hong S."/>
            <person name="Yu X."/>
            <person name="Zou P."/>
            <person name="Chen C."/>
            <person name="Chang X."/>
            <person name="Wang W."/>
            <person name="Lv Y."/>
            <person name="Sun Y."/>
            <person name="Ma L."/>
            <person name="Shen B."/>
            <person name="Zhu C."/>
        </authorList>
    </citation>
    <scope>NUCLEOTIDE SEQUENCE [LARGE SCALE GENOMIC DNA]</scope>
</reference>
<dbReference type="GO" id="GO:0005549">
    <property type="term" value="F:odorant binding"/>
    <property type="evidence" value="ECO:0007669"/>
    <property type="project" value="InterPro"/>
</dbReference>
<dbReference type="PRINTS" id="PR00485">
    <property type="entry name" value="MEALWORMBTLB"/>
</dbReference>
<evidence type="ECO:0000256" key="5">
    <source>
        <dbReference type="SAM" id="SignalP"/>
    </source>
</evidence>
<dbReference type="EMBL" id="KE524530">
    <property type="protein sequence ID" value="KFB35421.1"/>
    <property type="molecule type" value="Genomic_DNA"/>
</dbReference>
<proteinExistence type="inferred from homology"/>
<dbReference type="OrthoDB" id="7881430at2759"/>
<dbReference type="AlphaFoldDB" id="A0A084VBS7"/>
<comment type="subcellular location">
    <subcellularLocation>
        <location evidence="1">Secreted</location>
    </subcellularLocation>
</comment>
<dbReference type="Gene3D" id="1.10.238.20">
    <property type="entry name" value="Pheromone/general odorant binding protein domain"/>
    <property type="match status" value="1"/>
</dbReference>
<dbReference type="SMR" id="A0A084VBS7"/>
<organism evidence="6">
    <name type="scientific">Anopheles sinensis</name>
    <name type="common">Mosquito</name>
    <dbReference type="NCBI Taxonomy" id="74873"/>
    <lineage>
        <taxon>Eukaryota</taxon>
        <taxon>Metazoa</taxon>
        <taxon>Ecdysozoa</taxon>
        <taxon>Arthropoda</taxon>
        <taxon>Hexapoda</taxon>
        <taxon>Insecta</taxon>
        <taxon>Pterygota</taxon>
        <taxon>Neoptera</taxon>
        <taxon>Endopterygota</taxon>
        <taxon>Diptera</taxon>
        <taxon>Nematocera</taxon>
        <taxon>Culicoidea</taxon>
        <taxon>Culicidae</taxon>
        <taxon>Anophelinae</taxon>
        <taxon>Anopheles</taxon>
    </lineage>
</organism>
<evidence type="ECO:0000313" key="7">
    <source>
        <dbReference type="EnsemblMetazoa" id="ASIC002109-PA"/>
    </source>
</evidence>
<dbReference type="Pfam" id="PF01395">
    <property type="entry name" value="PBP_GOBP"/>
    <property type="match status" value="1"/>
</dbReference>
<keyword evidence="3" id="KW-0964">Secreted</keyword>
<dbReference type="VEuPathDB" id="VectorBase:ASIS018762"/>
<dbReference type="FunFam" id="1.10.238.20:FF:000001">
    <property type="entry name" value="General odorant-binding protein lush"/>
    <property type="match status" value="1"/>
</dbReference>
<dbReference type="CDD" id="cd23992">
    <property type="entry name" value="PBP_GOBP"/>
    <property type="match status" value="1"/>
</dbReference>
<dbReference type="OMA" id="LHKCWKQ"/>
<feature type="signal peptide" evidence="5">
    <location>
        <begin position="1"/>
        <end position="19"/>
    </location>
</feature>
<keyword evidence="4 5" id="KW-0732">Signal</keyword>
<dbReference type="EMBL" id="ATLV01009438">
    <property type="status" value="NOT_ANNOTATED_CDS"/>
    <property type="molecule type" value="Genomic_DNA"/>
</dbReference>
<dbReference type="STRING" id="74873.A0A084VBS7"/>
<dbReference type="InterPro" id="IPR006170">
    <property type="entry name" value="PBP/GOBP"/>
</dbReference>
<evidence type="ECO:0000256" key="1">
    <source>
        <dbReference type="ARBA" id="ARBA00004613"/>
    </source>
</evidence>
<dbReference type="PANTHER" id="PTHR11857">
    <property type="entry name" value="ODORANT BINDING PROTEIN-RELATED"/>
    <property type="match status" value="1"/>
</dbReference>
<reference evidence="7" key="2">
    <citation type="submission" date="2020-05" db="UniProtKB">
        <authorList>
            <consortium name="EnsemblMetazoa"/>
        </authorList>
    </citation>
    <scope>IDENTIFICATION</scope>
</reference>
<dbReference type="SMART" id="SM00708">
    <property type="entry name" value="PhBP"/>
    <property type="match status" value="1"/>
</dbReference>
<dbReference type="Proteomes" id="UP000030765">
    <property type="component" value="Unassembled WGS sequence"/>
</dbReference>
<evidence type="ECO:0000313" key="6">
    <source>
        <dbReference type="EMBL" id="KFB35421.1"/>
    </source>
</evidence>
<name>A0A084VBS7_ANOSI</name>
<protein>
    <submittedName>
        <fullName evidence="6 7">Odorant-binding protein AgamOBP17</fullName>
    </submittedName>
</protein>
<dbReference type="InterPro" id="IPR036728">
    <property type="entry name" value="PBP_GOBP_sf"/>
</dbReference>
<dbReference type="SUPFAM" id="SSF47565">
    <property type="entry name" value="Insect pheromone/odorant-binding proteins"/>
    <property type="match status" value="1"/>
</dbReference>
<dbReference type="GO" id="GO:0005615">
    <property type="term" value="C:extracellular space"/>
    <property type="evidence" value="ECO:0007669"/>
    <property type="project" value="TreeGrafter"/>
</dbReference>
<accession>A0A084VBS7</accession>
<dbReference type="VEuPathDB" id="VectorBase:ASIC002109"/>
<evidence type="ECO:0000256" key="3">
    <source>
        <dbReference type="ARBA" id="ARBA00022525"/>
    </source>
</evidence>
<sequence>MFSVGFVCAAIGCLCLVIADTTPRRDAQYPPPELLEAMKPIHDTCVAKTGVTEEAIKKFSDEEIHEDEKLKCYMNCLFHEAQVVDDNGDVHLEKLHDMLPNSMHDIAMHMGKRCLYPEGETLCDKAFWLHKCWKQSDPKVGTRLHPRPDFGKGFFFSEARQLIGRRLRFCNNFFTAASF</sequence>
<keyword evidence="8" id="KW-1185">Reference proteome</keyword>
<evidence type="ECO:0000256" key="4">
    <source>
        <dbReference type="ARBA" id="ARBA00022729"/>
    </source>
</evidence>
<dbReference type="GO" id="GO:0007608">
    <property type="term" value="P:sensory perception of smell"/>
    <property type="evidence" value="ECO:0007669"/>
    <property type="project" value="TreeGrafter"/>
</dbReference>
<evidence type="ECO:0000256" key="2">
    <source>
        <dbReference type="ARBA" id="ARBA00008098"/>
    </source>
</evidence>
<gene>
    <name evidence="6" type="ORF">ZHAS_00002109</name>
</gene>